<feature type="transmembrane region" description="Helical" evidence="7">
    <location>
        <begin position="75"/>
        <end position="100"/>
    </location>
</feature>
<feature type="domain" description="ABC transmembrane type-1" evidence="9">
    <location>
        <begin position="34"/>
        <end position="323"/>
    </location>
</feature>
<keyword evidence="2 7" id="KW-0812">Transmembrane</keyword>
<comment type="caution">
    <text evidence="10">The sequence shown here is derived from an EMBL/GenBank/DDBJ whole genome shotgun (WGS) entry which is preliminary data.</text>
</comment>
<dbReference type="GO" id="GO:0016887">
    <property type="term" value="F:ATP hydrolysis activity"/>
    <property type="evidence" value="ECO:0007669"/>
    <property type="project" value="InterPro"/>
</dbReference>
<dbReference type="GO" id="GO:0015421">
    <property type="term" value="F:ABC-type oligopeptide transporter activity"/>
    <property type="evidence" value="ECO:0007669"/>
    <property type="project" value="TreeGrafter"/>
</dbReference>
<evidence type="ECO:0000313" key="10">
    <source>
        <dbReference type="EMBL" id="GGC67730.1"/>
    </source>
</evidence>
<evidence type="ECO:0000256" key="3">
    <source>
        <dbReference type="ARBA" id="ARBA00022741"/>
    </source>
</evidence>
<feature type="transmembrane region" description="Helical" evidence="7">
    <location>
        <begin position="170"/>
        <end position="196"/>
    </location>
</feature>
<dbReference type="RefSeq" id="WP_188626894.1">
    <property type="nucleotide sequence ID" value="NZ_BMIL01000006.1"/>
</dbReference>
<feature type="transmembrane region" description="Helical" evidence="7">
    <location>
        <begin position="266"/>
        <end position="285"/>
    </location>
</feature>
<evidence type="ECO:0000256" key="2">
    <source>
        <dbReference type="ARBA" id="ARBA00022692"/>
    </source>
</evidence>
<dbReference type="Proteomes" id="UP000651668">
    <property type="component" value="Unassembled WGS sequence"/>
</dbReference>
<feature type="domain" description="ABC transporter" evidence="8">
    <location>
        <begin position="358"/>
        <end position="598"/>
    </location>
</feature>
<dbReference type="PANTHER" id="PTHR43394:SF1">
    <property type="entry name" value="ATP-BINDING CASSETTE SUB-FAMILY B MEMBER 10, MITOCHONDRIAL"/>
    <property type="match status" value="1"/>
</dbReference>
<keyword evidence="11" id="KW-1185">Reference proteome</keyword>
<dbReference type="InterPro" id="IPR003439">
    <property type="entry name" value="ABC_transporter-like_ATP-bd"/>
</dbReference>
<dbReference type="InterPro" id="IPR011527">
    <property type="entry name" value="ABC1_TM_dom"/>
</dbReference>
<evidence type="ECO:0000256" key="5">
    <source>
        <dbReference type="ARBA" id="ARBA00022989"/>
    </source>
</evidence>
<proteinExistence type="predicted"/>
<evidence type="ECO:0000256" key="1">
    <source>
        <dbReference type="ARBA" id="ARBA00004651"/>
    </source>
</evidence>
<dbReference type="Gene3D" id="1.20.1560.10">
    <property type="entry name" value="ABC transporter type 1, transmembrane domain"/>
    <property type="match status" value="1"/>
</dbReference>
<protein>
    <submittedName>
        <fullName evidence="10">HlyB/MsbA family ABC transporter</fullName>
    </submittedName>
</protein>
<evidence type="ECO:0000259" key="9">
    <source>
        <dbReference type="PROSITE" id="PS50929"/>
    </source>
</evidence>
<dbReference type="PANTHER" id="PTHR43394">
    <property type="entry name" value="ATP-DEPENDENT PERMEASE MDL1, MITOCHONDRIAL"/>
    <property type="match status" value="1"/>
</dbReference>
<reference evidence="10" key="2">
    <citation type="submission" date="2020-09" db="EMBL/GenBank/DDBJ databases">
        <authorList>
            <person name="Sun Q."/>
            <person name="Zhou Y."/>
        </authorList>
    </citation>
    <scope>NUCLEOTIDE SEQUENCE</scope>
    <source>
        <strain evidence="10">CGMCC 1.15343</strain>
    </source>
</reference>
<dbReference type="AlphaFoldDB" id="A0A916UCA1"/>
<dbReference type="SUPFAM" id="SSF90123">
    <property type="entry name" value="ABC transporter transmembrane region"/>
    <property type="match status" value="1"/>
</dbReference>
<dbReference type="InterPro" id="IPR036640">
    <property type="entry name" value="ABC1_TM_sf"/>
</dbReference>
<keyword evidence="6 7" id="KW-0472">Membrane</keyword>
<gene>
    <name evidence="10" type="ORF">GCM10011387_21450</name>
</gene>
<dbReference type="InterPro" id="IPR003593">
    <property type="entry name" value="AAA+_ATPase"/>
</dbReference>
<feature type="transmembrane region" description="Helical" evidence="7">
    <location>
        <begin position="32"/>
        <end position="54"/>
    </location>
</feature>
<sequence>MIAILARKIQNLQTNLKLKRTIKLVWSAAKGWMLFSVSMIIVETVLFLGSLYALKLLVDEISKINVHDPEAEYQIVKHVVIAGIFSILYSIARFVSAYAIEVQATKVSNFIDDRIHETAIQMDLSYYESPAYFDILKRAKDAGADRPNLVITTLLEITKNVLNLCAIGSLFIAINWLLLPLLIVFALPTLFVRIYFSNKQNEWRIKHTPLERKSGYLSNLLTSDISAKEIRSYNLGTYFKKLYLTFRMEILQQKLDLSYKRTSKEIITTGIGSIGFFTCIAYIALGTVSGTNSVGDIVMFLMIFPQSFNLIQYISSGISILYTNNIFINSIFELFDLKPSSSDQGFSREIPVRTEMDLIVKDLNFTYPGSDRPTLKNISLRIPLGKIIAIVGLNGAGKSTLIKLLCGLYKVDSGEISLGNININQFDVSTYRRQVSAVFQDFSRYNFSAEENIWFGNIDKEAVYQEIVKASENAGASSFIEKLPNGYKSMMGKLFEDGHEVSIGQWQKLAIARALYSEARFLILDEATSALDALAEKELFESFRKHIGNRAAVIISHRHSAVKHADYIYVLSGGQILQEGTDSDLLNMEGDYSKLFKENIEV</sequence>
<dbReference type="SUPFAM" id="SSF52540">
    <property type="entry name" value="P-loop containing nucleoside triphosphate hydrolases"/>
    <property type="match status" value="1"/>
</dbReference>
<dbReference type="GO" id="GO:0005524">
    <property type="term" value="F:ATP binding"/>
    <property type="evidence" value="ECO:0007669"/>
    <property type="project" value="UniProtKB-KW"/>
</dbReference>
<dbReference type="InterPro" id="IPR027417">
    <property type="entry name" value="P-loop_NTPase"/>
</dbReference>
<evidence type="ECO:0000313" key="11">
    <source>
        <dbReference type="Proteomes" id="UP000651668"/>
    </source>
</evidence>
<dbReference type="EMBL" id="BMIL01000006">
    <property type="protein sequence ID" value="GGC67730.1"/>
    <property type="molecule type" value="Genomic_DNA"/>
</dbReference>
<keyword evidence="5 7" id="KW-1133">Transmembrane helix</keyword>
<dbReference type="Pfam" id="PF00005">
    <property type="entry name" value="ABC_tran"/>
    <property type="match status" value="1"/>
</dbReference>
<dbReference type="GO" id="GO:0005886">
    <property type="term" value="C:plasma membrane"/>
    <property type="evidence" value="ECO:0007669"/>
    <property type="project" value="UniProtKB-SubCell"/>
</dbReference>
<evidence type="ECO:0000259" key="8">
    <source>
        <dbReference type="PROSITE" id="PS50893"/>
    </source>
</evidence>
<dbReference type="SMART" id="SM00382">
    <property type="entry name" value="AAA"/>
    <property type="match status" value="1"/>
</dbReference>
<keyword evidence="4" id="KW-0067">ATP-binding</keyword>
<evidence type="ECO:0000256" key="7">
    <source>
        <dbReference type="SAM" id="Phobius"/>
    </source>
</evidence>
<evidence type="ECO:0000256" key="4">
    <source>
        <dbReference type="ARBA" id="ARBA00022840"/>
    </source>
</evidence>
<dbReference type="PROSITE" id="PS50929">
    <property type="entry name" value="ABC_TM1F"/>
    <property type="match status" value="1"/>
</dbReference>
<comment type="subcellular location">
    <subcellularLocation>
        <location evidence="1">Cell membrane</location>
        <topology evidence="1">Multi-pass membrane protein</topology>
    </subcellularLocation>
</comment>
<name>A0A916UCA1_9SPHI</name>
<dbReference type="Gene3D" id="3.40.50.300">
    <property type="entry name" value="P-loop containing nucleotide triphosphate hydrolases"/>
    <property type="match status" value="1"/>
</dbReference>
<evidence type="ECO:0000256" key="6">
    <source>
        <dbReference type="ARBA" id="ARBA00023136"/>
    </source>
</evidence>
<reference evidence="10" key="1">
    <citation type="journal article" date="2014" name="Int. J. Syst. Evol. Microbiol.">
        <title>Complete genome sequence of Corynebacterium casei LMG S-19264T (=DSM 44701T), isolated from a smear-ripened cheese.</title>
        <authorList>
            <consortium name="US DOE Joint Genome Institute (JGI-PGF)"/>
            <person name="Walter F."/>
            <person name="Albersmeier A."/>
            <person name="Kalinowski J."/>
            <person name="Ruckert C."/>
        </authorList>
    </citation>
    <scope>NUCLEOTIDE SEQUENCE</scope>
    <source>
        <strain evidence="10">CGMCC 1.15343</strain>
    </source>
</reference>
<keyword evidence="3" id="KW-0547">Nucleotide-binding</keyword>
<dbReference type="InterPro" id="IPR039421">
    <property type="entry name" value="Type_1_exporter"/>
</dbReference>
<dbReference type="PROSITE" id="PS50893">
    <property type="entry name" value="ABC_TRANSPORTER_2"/>
    <property type="match status" value="1"/>
</dbReference>
<feature type="transmembrane region" description="Helical" evidence="7">
    <location>
        <begin position="297"/>
        <end position="322"/>
    </location>
</feature>
<organism evidence="10 11">
    <name type="scientific">Pedobacter quisquiliarum</name>
    <dbReference type="NCBI Taxonomy" id="1834438"/>
    <lineage>
        <taxon>Bacteria</taxon>
        <taxon>Pseudomonadati</taxon>
        <taxon>Bacteroidota</taxon>
        <taxon>Sphingobacteriia</taxon>
        <taxon>Sphingobacteriales</taxon>
        <taxon>Sphingobacteriaceae</taxon>
        <taxon>Pedobacter</taxon>
    </lineage>
</organism>
<accession>A0A916UCA1</accession>